<evidence type="ECO:0000313" key="4">
    <source>
        <dbReference type="EMBL" id="DBA19029.1"/>
    </source>
</evidence>
<dbReference type="Pfam" id="PF01419">
    <property type="entry name" value="Jacalin"/>
    <property type="match status" value="1"/>
</dbReference>
<dbReference type="InterPro" id="IPR001229">
    <property type="entry name" value="Jacalin-like_lectin_dom"/>
</dbReference>
<evidence type="ECO:0000256" key="1">
    <source>
        <dbReference type="ARBA" id="ARBA00022729"/>
    </source>
</evidence>
<feature type="domain" description="Jacalin-type lectin" evidence="3">
    <location>
        <begin position="1"/>
        <end position="116"/>
    </location>
</feature>
<dbReference type="InterPro" id="IPR052321">
    <property type="entry name" value="PolyBind_ProtTraffic"/>
</dbReference>
<dbReference type="PROSITE" id="PS51752">
    <property type="entry name" value="JACALIN_LECTIN"/>
    <property type="match status" value="1"/>
</dbReference>
<evidence type="ECO:0000259" key="3">
    <source>
        <dbReference type="PROSITE" id="PS51752"/>
    </source>
</evidence>
<name>A0AAV2ZX87_PYXAD</name>
<keyword evidence="2" id="KW-0430">Lectin</keyword>
<protein>
    <recommendedName>
        <fullName evidence="3">Jacalin-type lectin domain-containing protein</fullName>
    </recommendedName>
</protein>
<dbReference type="Proteomes" id="UP001181693">
    <property type="component" value="Unassembled WGS sequence"/>
</dbReference>
<gene>
    <name evidence="4" type="ORF">GDO54_014911</name>
</gene>
<dbReference type="EMBL" id="DYDO01000008">
    <property type="protein sequence ID" value="DBA19029.1"/>
    <property type="molecule type" value="Genomic_DNA"/>
</dbReference>
<dbReference type="SMART" id="SM00915">
    <property type="entry name" value="Jacalin"/>
    <property type="match status" value="1"/>
</dbReference>
<organism evidence="4 5">
    <name type="scientific">Pyxicephalus adspersus</name>
    <name type="common">African bullfrog</name>
    <dbReference type="NCBI Taxonomy" id="30357"/>
    <lineage>
        <taxon>Eukaryota</taxon>
        <taxon>Metazoa</taxon>
        <taxon>Chordata</taxon>
        <taxon>Craniata</taxon>
        <taxon>Vertebrata</taxon>
        <taxon>Euteleostomi</taxon>
        <taxon>Amphibia</taxon>
        <taxon>Batrachia</taxon>
        <taxon>Anura</taxon>
        <taxon>Neobatrachia</taxon>
        <taxon>Ranoidea</taxon>
        <taxon>Pyxicephalidae</taxon>
        <taxon>Pyxicephalinae</taxon>
        <taxon>Pyxicephalus</taxon>
    </lineage>
</organism>
<sequence length="126" mass="14047">MYLGVILSICSYSVCMDSTQLQVRYGTTWSQYQGGSLGDLEELFLFPGEHIIQVSGKYTSYLRQLKISTNKGRHFTYGKDTGTSFNGSPLFPDTALRYISGSSGGYIDAIGFHWDYPNSNCVHCTK</sequence>
<evidence type="ECO:0000313" key="5">
    <source>
        <dbReference type="Proteomes" id="UP001181693"/>
    </source>
</evidence>
<comment type="caution">
    <text evidence="4">The sequence shown here is derived from an EMBL/GenBank/DDBJ whole genome shotgun (WGS) entry which is preliminary data.</text>
</comment>
<proteinExistence type="predicted"/>
<keyword evidence="5" id="KW-1185">Reference proteome</keyword>
<dbReference type="PANTHER" id="PTHR33589">
    <property type="entry name" value="OS11G0524900 PROTEIN"/>
    <property type="match status" value="1"/>
</dbReference>
<dbReference type="GO" id="GO:0030246">
    <property type="term" value="F:carbohydrate binding"/>
    <property type="evidence" value="ECO:0007669"/>
    <property type="project" value="UniProtKB-KW"/>
</dbReference>
<accession>A0AAV2ZX87</accession>
<dbReference type="SUPFAM" id="SSF51101">
    <property type="entry name" value="Mannose-binding lectins"/>
    <property type="match status" value="1"/>
</dbReference>
<dbReference type="Gene3D" id="2.100.10.30">
    <property type="entry name" value="Jacalin-like lectin domain"/>
    <property type="match status" value="1"/>
</dbReference>
<reference evidence="4" key="1">
    <citation type="thesis" date="2020" institute="ProQuest LLC" country="789 East Eisenhower Parkway, Ann Arbor, MI, USA">
        <title>Comparative Genomics and Chromosome Evolution.</title>
        <authorList>
            <person name="Mudd A.B."/>
        </authorList>
    </citation>
    <scope>NUCLEOTIDE SEQUENCE</scope>
    <source>
        <strain evidence="4">1538</strain>
        <tissue evidence="4">Blood</tissue>
    </source>
</reference>
<evidence type="ECO:0000256" key="2">
    <source>
        <dbReference type="ARBA" id="ARBA00022734"/>
    </source>
</evidence>
<dbReference type="PANTHER" id="PTHR33589:SF4">
    <property type="entry name" value="ZYMOGEN GRANULE MEMBRANE PROTEIN 16"/>
    <property type="match status" value="1"/>
</dbReference>
<dbReference type="AlphaFoldDB" id="A0AAV2ZX87"/>
<dbReference type="InterPro" id="IPR036404">
    <property type="entry name" value="Jacalin-like_lectin_dom_sf"/>
</dbReference>
<keyword evidence="1" id="KW-0732">Signal</keyword>